<keyword evidence="2" id="KW-0547">Nucleotide-binding</keyword>
<gene>
    <name evidence="5" type="ORF">Tci_931794</name>
</gene>
<dbReference type="GO" id="GO:0005524">
    <property type="term" value="F:ATP binding"/>
    <property type="evidence" value="ECO:0007669"/>
    <property type="project" value="UniProtKB-KW"/>
</dbReference>
<sequence length="81" mass="8741">AKAREAVPGAYTKEDAIFNLQRVALLTTALGQSPPNAELIYDGMQDRLHQPYRQGLIPGLTEILQSVTPDSHPGLLGICLS</sequence>
<dbReference type="PANTHER" id="PTHR20861">
    <property type="entry name" value="HOMOSERINE/4-DIPHOSPHOCYTIDYL-2-C-METHYL-D-ERYTHRITOL KINASE"/>
    <property type="match status" value="1"/>
</dbReference>
<comment type="caution">
    <text evidence="5">The sequence shown here is derived from an EMBL/GenBank/DDBJ whole genome shotgun (WGS) entry which is preliminary data.</text>
</comment>
<feature type="non-terminal residue" evidence="5">
    <location>
        <position position="81"/>
    </location>
</feature>
<reference evidence="5" key="1">
    <citation type="journal article" date="2019" name="Sci. Rep.">
        <title>Draft genome of Tanacetum cinerariifolium, the natural source of mosquito coil.</title>
        <authorList>
            <person name="Yamashiro T."/>
            <person name="Shiraishi A."/>
            <person name="Satake H."/>
            <person name="Nakayama K."/>
        </authorList>
    </citation>
    <scope>NUCLEOTIDE SEQUENCE</scope>
</reference>
<dbReference type="EMBL" id="BKCJ011869741">
    <property type="protein sequence ID" value="GFD59825.1"/>
    <property type="molecule type" value="Genomic_DNA"/>
</dbReference>
<evidence type="ECO:0000256" key="2">
    <source>
        <dbReference type="ARBA" id="ARBA00022741"/>
    </source>
</evidence>
<dbReference type="InterPro" id="IPR036554">
    <property type="entry name" value="GHMP_kinase_C_sf"/>
</dbReference>
<keyword evidence="3" id="KW-0418">Kinase</keyword>
<evidence type="ECO:0000256" key="4">
    <source>
        <dbReference type="ARBA" id="ARBA00022840"/>
    </source>
</evidence>
<dbReference type="Gene3D" id="3.30.70.890">
    <property type="entry name" value="GHMP kinase, C-terminal domain"/>
    <property type="match status" value="1"/>
</dbReference>
<dbReference type="GO" id="GO:0016301">
    <property type="term" value="F:kinase activity"/>
    <property type="evidence" value="ECO:0007669"/>
    <property type="project" value="UniProtKB-KW"/>
</dbReference>
<dbReference type="SUPFAM" id="SSF55060">
    <property type="entry name" value="GHMP Kinase, C-terminal domain"/>
    <property type="match status" value="1"/>
</dbReference>
<keyword evidence="4" id="KW-0067">ATP-binding</keyword>
<feature type="non-terminal residue" evidence="5">
    <location>
        <position position="1"/>
    </location>
</feature>
<accession>A0A699XIR8</accession>
<keyword evidence="1" id="KW-0808">Transferase</keyword>
<dbReference type="PANTHER" id="PTHR20861:SF1">
    <property type="entry name" value="HOMOSERINE KINASE"/>
    <property type="match status" value="1"/>
</dbReference>
<evidence type="ECO:0000256" key="3">
    <source>
        <dbReference type="ARBA" id="ARBA00022777"/>
    </source>
</evidence>
<name>A0A699XIR8_TANCI</name>
<dbReference type="AlphaFoldDB" id="A0A699XIR8"/>
<organism evidence="5">
    <name type="scientific">Tanacetum cinerariifolium</name>
    <name type="common">Dalmatian daisy</name>
    <name type="synonym">Chrysanthemum cinerariifolium</name>
    <dbReference type="NCBI Taxonomy" id="118510"/>
    <lineage>
        <taxon>Eukaryota</taxon>
        <taxon>Viridiplantae</taxon>
        <taxon>Streptophyta</taxon>
        <taxon>Embryophyta</taxon>
        <taxon>Tracheophyta</taxon>
        <taxon>Spermatophyta</taxon>
        <taxon>Magnoliopsida</taxon>
        <taxon>eudicotyledons</taxon>
        <taxon>Gunneridae</taxon>
        <taxon>Pentapetalae</taxon>
        <taxon>asterids</taxon>
        <taxon>campanulids</taxon>
        <taxon>Asterales</taxon>
        <taxon>Asteraceae</taxon>
        <taxon>Asteroideae</taxon>
        <taxon>Anthemideae</taxon>
        <taxon>Anthemidinae</taxon>
        <taxon>Tanacetum</taxon>
    </lineage>
</organism>
<evidence type="ECO:0000313" key="5">
    <source>
        <dbReference type="EMBL" id="GFD59825.1"/>
    </source>
</evidence>
<evidence type="ECO:0000256" key="1">
    <source>
        <dbReference type="ARBA" id="ARBA00022679"/>
    </source>
</evidence>
<proteinExistence type="predicted"/>
<protein>
    <submittedName>
        <fullName evidence="5">Uncharacterized protein</fullName>
    </submittedName>
</protein>